<protein>
    <submittedName>
        <fullName evidence="1">Uncharacterized protein</fullName>
    </submittedName>
</protein>
<dbReference type="Proteomes" id="UP000194546">
    <property type="component" value="Unassembled WGS sequence"/>
</dbReference>
<dbReference type="AlphaFoldDB" id="A0A242M8C2"/>
<evidence type="ECO:0000313" key="1">
    <source>
        <dbReference type="EMBL" id="OTP67413.1"/>
    </source>
</evidence>
<accession>A0A242M8C2</accession>
<gene>
    <name evidence="1" type="ORF">PAMC26510_31250</name>
</gene>
<dbReference type="EMBL" id="NBTY01000196">
    <property type="protein sequence ID" value="OTP67413.1"/>
    <property type="molecule type" value="Genomic_DNA"/>
</dbReference>
<reference evidence="1 2" key="1">
    <citation type="submission" date="2017-03" db="EMBL/GenBank/DDBJ databases">
        <title>Genome analysis of strain PAMC 26510.</title>
        <authorList>
            <person name="Oh H.-M."/>
            <person name="Yang J.-A."/>
        </authorList>
    </citation>
    <scope>NUCLEOTIDE SEQUENCE [LARGE SCALE GENOMIC DNA]</scope>
    <source>
        <strain evidence="1 2">PAMC 26510</strain>
    </source>
</reference>
<organism evidence="1 2">
    <name type="scientific">Caballeronia sordidicola</name>
    <name type="common">Burkholderia sordidicola</name>
    <dbReference type="NCBI Taxonomy" id="196367"/>
    <lineage>
        <taxon>Bacteria</taxon>
        <taxon>Pseudomonadati</taxon>
        <taxon>Pseudomonadota</taxon>
        <taxon>Betaproteobacteria</taxon>
        <taxon>Burkholderiales</taxon>
        <taxon>Burkholderiaceae</taxon>
        <taxon>Caballeronia</taxon>
    </lineage>
</organism>
<name>A0A242M8C2_CABSO</name>
<proteinExistence type="predicted"/>
<comment type="caution">
    <text evidence="1">The sequence shown here is derived from an EMBL/GenBank/DDBJ whole genome shotgun (WGS) entry which is preliminary data.</text>
</comment>
<evidence type="ECO:0000313" key="2">
    <source>
        <dbReference type="Proteomes" id="UP000194546"/>
    </source>
</evidence>
<sequence>MLLGDQACATKCSLGFWNEFLEPTQFADFNGRVEIIDEAVIS</sequence>